<organism evidence="1 2">
    <name type="scientific">Steinernema glaseri</name>
    <dbReference type="NCBI Taxonomy" id="37863"/>
    <lineage>
        <taxon>Eukaryota</taxon>
        <taxon>Metazoa</taxon>
        <taxon>Ecdysozoa</taxon>
        <taxon>Nematoda</taxon>
        <taxon>Chromadorea</taxon>
        <taxon>Rhabditida</taxon>
        <taxon>Tylenchina</taxon>
        <taxon>Panagrolaimomorpha</taxon>
        <taxon>Strongyloidoidea</taxon>
        <taxon>Steinernematidae</taxon>
        <taxon>Steinernema</taxon>
    </lineage>
</organism>
<dbReference type="Proteomes" id="UP000095287">
    <property type="component" value="Unplaced"/>
</dbReference>
<reference evidence="2" key="1">
    <citation type="submission" date="2016-11" db="UniProtKB">
        <authorList>
            <consortium name="WormBaseParasite"/>
        </authorList>
    </citation>
    <scope>IDENTIFICATION</scope>
</reference>
<dbReference type="WBParaSite" id="L893_g5893.t1">
    <property type="protein sequence ID" value="L893_g5893.t1"/>
    <property type="gene ID" value="L893_g5893"/>
</dbReference>
<name>A0A1I8AIS5_9BILA</name>
<sequence>MSTFFRKDQLDQKEALATLYGVYELLGRIFCVRDRVDRVQGDPIELGAQLDAKVFQEAAIKDCVRTRHA</sequence>
<protein>
    <submittedName>
        <fullName evidence="2">Trafficking protein particle complex subunit</fullName>
    </submittedName>
</protein>
<accession>A0A1I8AIS5</accession>
<evidence type="ECO:0000313" key="2">
    <source>
        <dbReference type="WBParaSite" id="L893_g5893.t1"/>
    </source>
</evidence>
<proteinExistence type="predicted"/>
<evidence type="ECO:0000313" key="1">
    <source>
        <dbReference type="Proteomes" id="UP000095287"/>
    </source>
</evidence>
<keyword evidence="1" id="KW-1185">Reference proteome</keyword>
<dbReference type="AlphaFoldDB" id="A0A1I8AIS5"/>